<organism evidence="10">
    <name type="scientific">marine metagenome</name>
    <dbReference type="NCBI Taxonomy" id="408172"/>
    <lineage>
        <taxon>unclassified sequences</taxon>
        <taxon>metagenomes</taxon>
        <taxon>ecological metagenomes</taxon>
    </lineage>
</organism>
<evidence type="ECO:0000256" key="5">
    <source>
        <dbReference type="ARBA" id="ARBA00022605"/>
    </source>
</evidence>
<name>A0A382AN00_9ZZZZ</name>
<keyword evidence="4" id="KW-0963">Cytoplasm</keyword>
<dbReference type="GO" id="GO:0003866">
    <property type="term" value="F:3-phosphoshikimate 1-carboxyvinyltransferase activity"/>
    <property type="evidence" value="ECO:0007669"/>
    <property type="project" value="UniProtKB-EC"/>
</dbReference>
<evidence type="ECO:0000256" key="3">
    <source>
        <dbReference type="ARBA" id="ARBA00012450"/>
    </source>
</evidence>
<dbReference type="UniPathway" id="UPA00053">
    <property type="reaction ID" value="UER00089"/>
</dbReference>
<dbReference type="GO" id="GO:0008652">
    <property type="term" value="P:amino acid biosynthetic process"/>
    <property type="evidence" value="ECO:0007669"/>
    <property type="project" value="UniProtKB-KW"/>
</dbReference>
<dbReference type="AlphaFoldDB" id="A0A382AN00"/>
<dbReference type="EMBL" id="UINC01026039">
    <property type="protein sequence ID" value="SVB02769.1"/>
    <property type="molecule type" value="Genomic_DNA"/>
</dbReference>
<evidence type="ECO:0000256" key="2">
    <source>
        <dbReference type="ARBA" id="ARBA00009948"/>
    </source>
</evidence>
<evidence type="ECO:0000256" key="4">
    <source>
        <dbReference type="ARBA" id="ARBA00022490"/>
    </source>
</evidence>
<reference evidence="10" key="1">
    <citation type="submission" date="2018-05" db="EMBL/GenBank/DDBJ databases">
        <authorList>
            <person name="Lanie J.A."/>
            <person name="Ng W.-L."/>
            <person name="Kazmierczak K.M."/>
            <person name="Andrzejewski T.M."/>
            <person name="Davidsen T.M."/>
            <person name="Wayne K.J."/>
            <person name="Tettelin H."/>
            <person name="Glass J.I."/>
            <person name="Rusch D."/>
            <person name="Podicherti R."/>
            <person name="Tsui H.-C.T."/>
            <person name="Winkler M.E."/>
        </authorList>
    </citation>
    <scope>NUCLEOTIDE SEQUENCE</scope>
</reference>
<keyword evidence="5" id="KW-0028">Amino-acid biosynthesis</keyword>
<evidence type="ECO:0000256" key="1">
    <source>
        <dbReference type="ARBA" id="ARBA00004811"/>
    </source>
</evidence>
<dbReference type="HAMAP" id="MF_00210">
    <property type="entry name" value="EPSP_synth"/>
    <property type="match status" value="1"/>
</dbReference>
<dbReference type="InterPro" id="IPR001986">
    <property type="entry name" value="Enolpyruvate_Tfrase_dom"/>
</dbReference>
<dbReference type="GO" id="GO:0009073">
    <property type="term" value="P:aromatic amino acid family biosynthetic process"/>
    <property type="evidence" value="ECO:0007669"/>
    <property type="project" value="UniProtKB-KW"/>
</dbReference>
<comment type="pathway">
    <text evidence="1">Metabolic intermediate biosynthesis; chorismate biosynthesis; chorismate from D-erythrose 4-phosphate and phosphoenolpyruvate: step 6/7.</text>
</comment>
<dbReference type="PANTHER" id="PTHR21090">
    <property type="entry name" value="AROM/DEHYDROQUINATE SYNTHASE"/>
    <property type="match status" value="1"/>
</dbReference>
<evidence type="ECO:0000313" key="10">
    <source>
        <dbReference type="EMBL" id="SVB02769.1"/>
    </source>
</evidence>
<gene>
    <name evidence="10" type="ORF">METZ01_LOCUS155623</name>
</gene>
<dbReference type="InterPro" id="IPR036968">
    <property type="entry name" value="Enolpyruvate_Tfrase_sf"/>
</dbReference>
<comment type="similarity">
    <text evidence="2">Belongs to the EPSP synthase family.</text>
</comment>
<dbReference type="PROSITE" id="PS00104">
    <property type="entry name" value="EPSP_SYNTHASE_1"/>
    <property type="match status" value="1"/>
</dbReference>
<dbReference type="PANTHER" id="PTHR21090:SF5">
    <property type="entry name" value="PENTAFUNCTIONAL AROM POLYPEPTIDE"/>
    <property type="match status" value="1"/>
</dbReference>
<dbReference type="Pfam" id="PF00275">
    <property type="entry name" value="EPSP_synthase"/>
    <property type="match status" value="1"/>
</dbReference>
<evidence type="ECO:0000256" key="8">
    <source>
        <dbReference type="ARBA" id="ARBA00044633"/>
    </source>
</evidence>
<dbReference type="InterPro" id="IPR013792">
    <property type="entry name" value="RNA3'P_cycl/enolpyr_Trfase_a/b"/>
</dbReference>
<evidence type="ECO:0000256" key="7">
    <source>
        <dbReference type="ARBA" id="ARBA00023141"/>
    </source>
</evidence>
<dbReference type="GO" id="GO:0009423">
    <property type="term" value="P:chorismate biosynthetic process"/>
    <property type="evidence" value="ECO:0007669"/>
    <property type="project" value="UniProtKB-UniPathway"/>
</dbReference>
<evidence type="ECO:0000256" key="6">
    <source>
        <dbReference type="ARBA" id="ARBA00022679"/>
    </source>
</evidence>
<accession>A0A382AN00</accession>
<dbReference type="Gene3D" id="3.65.10.10">
    <property type="entry name" value="Enolpyruvate transferase domain"/>
    <property type="match status" value="2"/>
</dbReference>
<dbReference type="InterPro" id="IPR023193">
    <property type="entry name" value="EPSP_synthase_CS"/>
</dbReference>
<proteinExistence type="inferred from homology"/>
<feature type="domain" description="Enolpyruvate transferase" evidence="9">
    <location>
        <begin position="17"/>
        <end position="427"/>
    </location>
</feature>
<evidence type="ECO:0000259" key="9">
    <source>
        <dbReference type="Pfam" id="PF00275"/>
    </source>
</evidence>
<protein>
    <recommendedName>
        <fullName evidence="3">3-phosphoshikimate 1-carboxyvinyltransferase</fullName>
        <ecNumber evidence="3">2.5.1.19</ecNumber>
    </recommendedName>
</protein>
<dbReference type="NCBIfam" id="TIGR01356">
    <property type="entry name" value="aroA"/>
    <property type="match status" value="1"/>
</dbReference>
<dbReference type="CDD" id="cd01556">
    <property type="entry name" value="EPSP_synthase"/>
    <property type="match status" value="1"/>
</dbReference>
<dbReference type="PROSITE" id="PS00885">
    <property type="entry name" value="EPSP_SYNTHASE_2"/>
    <property type="match status" value="1"/>
</dbReference>
<dbReference type="InterPro" id="IPR006264">
    <property type="entry name" value="EPSP_synthase"/>
</dbReference>
<dbReference type="EC" id="2.5.1.19" evidence="3"/>
<dbReference type="PIRSF" id="PIRSF000505">
    <property type="entry name" value="EPSPS"/>
    <property type="match status" value="1"/>
</dbReference>
<dbReference type="SUPFAM" id="SSF55205">
    <property type="entry name" value="EPT/RTPC-like"/>
    <property type="match status" value="1"/>
</dbReference>
<keyword evidence="7" id="KW-0057">Aromatic amino acid biosynthesis</keyword>
<comment type="catalytic activity">
    <reaction evidence="8">
        <text>3-phosphoshikimate + phosphoenolpyruvate = 5-O-(1-carboxyvinyl)-3-phosphoshikimate + phosphate</text>
        <dbReference type="Rhea" id="RHEA:21256"/>
        <dbReference type="ChEBI" id="CHEBI:43474"/>
        <dbReference type="ChEBI" id="CHEBI:57701"/>
        <dbReference type="ChEBI" id="CHEBI:58702"/>
        <dbReference type="ChEBI" id="CHEBI:145989"/>
        <dbReference type="EC" id="2.5.1.19"/>
    </reaction>
    <physiologicalReaction direction="left-to-right" evidence="8">
        <dbReference type="Rhea" id="RHEA:21257"/>
    </physiologicalReaction>
</comment>
<keyword evidence="6" id="KW-0808">Transferase</keyword>
<dbReference type="FunFam" id="3.65.10.10:FF:000005">
    <property type="entry name" value="3-phosphoshikimate 1-carboxyvinyltransferase"/>
    <property type="match status" value="1"/>
</dbReference>
<sequence>MLVVVEPCLSYFAYPVDSVGGVISVPGDKSISHRALMLGAVAEGSTQIEGILKGEDCVATWVALEKMGVSINHGPDSTVIIKGVGLQGLRAPLDSLDLGNSGTAMRLLAGLLAPQSFEATLTGDQSLRRRPMTRVVEPLRAMGAKIETQDGYPPVLIQCAENLIGVSHRLKIASAQVKSALLFAGLSTRGITTIQSPGITRDHTERMLLEMGVKVVTDDSYKVSLEGPTQPRGIRIVVPGDFSSAAFFIVAGCLASEFGLLIKNVGVNPSRTGLLTILRAMGAQIEIKHNRDRSLEPIADIEVKKSTLHGIKIPQELVPQAIDEFPALFVAAACADGTTVVSGAKELRYKESDRLRVMAEGLKMLGTEVHEQPDGLTINGGGLGGGTVDSCNDHRVAMAFALASVAARGPIEILGASEVATSFPNFLVTAAQAGLRIETSTGGDC</sequence>